<keyword evidence="2" id="KW-1185">Reference proteome</keyword>
<accession>I3XQI3</accession>
<dbReference type="eggNOG" id="arCOG04079">
    <property type="taxonomic scope" value="Archaea"/>
</dbReference>
<sequence>MSRRDNWREDFINEVVEELGIQDEQLKNKLRDKLREKLDELHCGEESEAEEVSKILSAVSPFLENLFTWLGSGLRDIFNFIQSSYDGKKLGEDIGQLYQALKAQGLPDEMVKEMVKEYYYSRLKALPAWGDLLERLAQLIMQRTASQRIRVDEGEKQ</sequence>
<name>I3XQI3_DESAM</name>
<proteinExistence type="predicted"/>
<gene>
    <name evidence="1" type="ORF">Desfe_0296</name>
</gene>
<dbReference type="RefSeq" id="WP_014767109.1">
    <property type="nucleotide sequence ID" value="NC_018001.1"/>
</dbReference>
<dbReference type="EMBL" id="CP003321">
    <property type="protein sequence ID" value="AFL66207.1"/>
    <property type="molecule type" value="Genomic_DNA"/>
</dbReference>
<dbReference type="Proteomes" id="UP000006175">
    <property type="component" value="Chromosome"/>
</dbReference>
<dbReference type="HOGENOM" id="CLU_1673912_0_0_2"/>
<dbReference type="GeneID" id="13061984"/>
<organism evidence="1 2">
    <name type="scientific">Desulfurococcus amylolyticus DSM 16532</name>
    <dbReference type="NCBI Taxonomy" id="768672"/>
    <lineage>
        <taxon>Archaea</taxon>
        <taxon>Thermoproteota</taxon>
        <taxon>Thermoprotei</taxon>
        <taxon>Desulfurococcales</taxon>
        <taxon>Desulfurococcaceae</taxon>
        <taxon>Desulfurococcus</taxon>
    </lineage>
</organism>
<evidence type="ECO:0000313" key="2">
    <source>
        <dbReference type="Proteomes" id="UP000006175"/>
    </source>
</evidence>
<dbReference type="KEGG" id="dfd:Desfe_0296"/>
<reference evidence="1 2" key="1">
    <citation type="journal article" date="2012" name="J. Bacteriol.">
        <title>Complete Genome Sequence of Desulfurococcus fermentans, a Hyperthermophilic Cellulolytic Crenarchaeon Isolated from a Freshwater Hot Spring in Kamchatka, Russia.</title>
        <authorList>
            <person name="Susanti D."/>
            <person name="Johnson E.F."/>
            <person name="Rodriguez J.R."/>
            <person name="Anderson I."/>
            <person name="Perevalova A.A."/>
            <person name="Kyrpides N."/>
            <person name="Lucas S."/>
            <person name="Han J."/>
            <person name="Lapidus A."/>
            <person name="Cheng J.F."/>
            <person name="Goodwin L."/>
            <person name="Pitluck S."/>
            <person name="Mavrommatis K."/>
            <person name="Peters L."/>
            <person name="Land M.L."/>
            <person name="Hauser L."/>
            <person name="Gopalan V."/>
            <person name="Chan P.P."/>
            <person name="Lowe T.M."/>
            <person name="Atomi H."/>
            <person name="Bonch-Osmolovskaya E.A."/>
            <person name="Woyke T."/>
            <person name="Mukhopadhyay B."/>
        </authorList>
    </citation>
    <scope>NUCLEOTIDE SEQUENCE [LARGE SCALE GENOMIC DNA]</scope>
    <source>
        <strain evidence="1 2">DSM 16532</strain>
    </source>
</reference>
<dbReference type="OrthoDB" id="19181at2157"/>
<evidence type="ECO:0000313" key="1">
    <source>
        <dbReference type="EMBL" id="AFL66207.1"/>
    </source>
</evidence>
<dbReference type="AlphaFoldDB" id="I3XQI3"/>
<protein>
    <submittedName>
        <fullName evidence="1">Uncharacterized protein</fullName>
    </submittedName>
</protein>